<feature type="transmembrane region" description="Helical" evidence="2">
    <location>
        <begin position="152"/>
        <end position="177"/>
    </location>
</feature>
<proteinExistence type="predicted"/>
<protein>
    <recommendedName>
        <fullName evidence="5">Integral membrane protein</fullName>
    </recommendedName>
</protein>
<feature type="transmembrane region" description="Helical" evidence="2">
    <location>
        <begin position="226"/>
        <end position="250"/>
    </location>
</feature>
<sequence length="552" mass="56768">MTALLDQLRTVPRNVLSRIPLPGVTGDDDVRRPLPVSGMLAAAWTLGVGLAVLTTLTLVGWIASPKGSLGPGLPGVFRTAAQLWLAAHHAGFAIPGGSVGLLPLGLTVLPALLLYRAGIWMARDADLRLRLPARLPKNSPKDEANARRRAQLVLVAQAGVSLAAPYALLAGGIALVTRNEITQPFLGDVLISHLVLAFLAGSLATARTIGPWRSMLRLLPERLRSVVVASAAALGIMLVAGALLVLGAVVMNFGQVQELSGVLSPGFVGGLLLLLIQGLYLLNAVIWGVAYIAGPGFAVGAGTLVAPTGVQLGTVPSLPILGALPETGPTPAWVMVVIALPFAAGAVAGVLGVRIAPSPSYEGAPLWGFVCGLVTGAAAGVLTALSGGSLGGTKLSAVGPAAWEVMLSVSLEVGVAAGISAGLANWWLIFRGHNTVVAKAAARVGTATEPVRRAGARIAKAAGTVAGKVGFAEPDGPRTLPGHWMDATECETQPIPVIRDDWEDEHASAAAENPPAARHDGPPRPPRRDIVDESDDKGGHVIYVDPYAWDRD</sequence>
<keyword evidence="2" id="KW-1133">Transmembrane helix</keyword>
<dbReference type="Proteomes" id="UP000534286">
    <property type="component" value="Unassembled WGS sequence"/>
</dbReference>
<feature type="transmembrane region" description="Helical" evidence="2">
    <location>
        <begin position="405"/>
        <end position="429"/>
    </location>
</feature>
<keyword evidence="2" id="KW-0812">Transmembrane</keyword>
<evidence type="ECO:0000313" key="3">
    <source>
        <dbReference type="EMBL" id="MBB4939725.1"/>
    </source>
</evidence>
<comment type="caution">
    <text evidence="3">The sequence shown here is derived from an EMBL/GenBank/DDBJ whole genome shotgun (WGS) entry which is preliminary data.</text>
</comment>
<feature type="transmembrane region" description="Helical" evidence="2">
    <location>
        <begin position="189"/>
        <end position="206"/>
    </location>
</feature>
<keyword evidence="4" id="KW-1185">Reference proteome</keyword>
<feature type="transmembrane region" description="Helical" evidence="2">
    <location>
        <begin position="262"/>
        <end position="282"/>
    </location>
</feature>
<dbReference type="RefSeq" id="WP_184755652.1">
    <property type="nucleotide sequence ID" value="NZ_BAABEK010000016.1"/>
</dbReference>
<feature type="compositionally biased region" description="Basic and acidic residues" evidence="1">
    <location>
        <begin position="517"/>
        <end position="539"/>
    </location>
</feature>
<feature type="transmembrane region" description="Helical" evidence="2">
    <location>
        <begin position="332"/>
        <end position="353"/>
    </location>
</feature>
<evidence type="ECO:0000256" key="2">
    <source>
        <dbReference type="SAM" id="Phobius"/>
    </source>
</evidence>
<feature type="transmembrane region" description="Helical" evidence="2">
    <location>
        <begin position="92"/>
        <end position="115"/>
    </location>
</feature>
<feature type="transmembrane region" description="Helical" evidence="2">
    <location>
        <begin position="289"/>
        <end position="312"/>
    </location>
</feature>
<organism evidence="3 4">
    <name type="scientific">Streptosporangium album</name>
    <dbReference type="NCBI Taxonomy" id="47479"/>
    <lineage>
        <taxon>Bacteria</taxon>
        <taxon>Bacillati</taxon>
        <taxon>Actinomycetota</taxon>
        <taxon>Actinomycetes</taxon>
        <taxon>Streptosporangiales</taxon>
        <taxon>Streptosporangiaceae</taxon>
        <taxon>Streptosporangium</taxon>
    </lineage>
</organism>
<feature type="transmembrane region" description="Helical" evidence="2">
    <location>
        <begin position="365"/>
        <end position="385"/>
    </location>
</feature>
<keyword evidence="2" id="KW-0472">Membrane</keyword>
<evidence type="ECO:0008006" key="5">
    <source>
        <dbReference type="Google" id="ProtNLM"/>
    </source>
</evidence>
<dbReference type="AlphaFoldDB" id="A0A7W7RX17"/>
<feature type="region of interest" description="Disordered" evidence="1">
    <location>
        <begin position="504"/>
        <end position="552"/>
    </location>
</feature>
<dbReference type="EMBL" id="JACHJU010000001">
    <property type="protein sequence ID" value="MBB4939725.1"/>
    <property type="molecule type" value="Genomic_DNA"/>
</dbReference>
<gene>
    <name evidence="3" type="ORF">FHR32_004030</name>
</gene>
<evidence type="ECO:0000313" key="4">
    <source>
        <dbReference type="Proteomes" id="UP000534286"/>
    </source>
</evidence>
<evidence type="ECO:0000256" key="1">
    <source>
        <dbReference type="SAM" id="MobiDB-lite"/>
    </source>
</evidence>
<feature type="transmembrane region" description="Helical" evidence="2">
    <location>
        <begin position="41"/>
        <end position="63"/>
    </location>
</feature>
<reference evidence="3 4" key="1">
    <citation type="submission" date="2020-08" db="EMBL/GenBank/DDBJ databases">
        <title>Sequencing the genomes of 1000 actinobacteria strains.</title>
        <authorList>
            <person name="Klenk H.-P."/>
        </authorList>
    </citation>
    <scope>NUCLEOTIDE SEQUENCE [LARGE SCALE GENOMIC DNA]</scope>
    <source>
        <strain evidence="3 4">DSM 43023</strain>
    </source>
</reference>
<accession>A0A7W7RX17</accession>
<name>A0A7W7RX17_9ACTN</name>
<dbReference type="Pfam" id="PF19877">
    <property type="entry name" value="DUF6350"/>
    <property type="match status" value="1"/>
</dbReference>
<dbReference type="InterPro" id="IPR045931">
    <property type="entry name" value="DUF6350"/>
</dbReference>